<feature type="compositionally biased region" description="Polar residues" evidence="1">
    <location>
        <begin position="127"/>
        <end position="136"/>
    </location>
</feature>
<keyword evidence="2" id="KW-0812">Transmembrane</keyword>
<evidence type="ECO:0000313" key="4">
    <source>
        <dbReference type="Proteomes" id="UP000319257"/>
    </source>
</evidence>
<organism evidence="3 4">
    <name type="scientific">Thyridium curvatum</name>
    <dbReference type="NCBI Taxonomy" id="1093900"/>
    <lineage>
        <taxon>Eukaryota</taxon>
        <taxon>Fungi</taxon>
        <taxon>Dikarya</taxon>
        <taxon>Ascomycota</taxon>
        <taxon>Pezizomycotina</taxon>
        <taxon>Sordariomycetes</taxon>
        <taxon>Sordariomycetidae</taxon>
        <taxon>Thyridiales</taxon>
        <taxon>Thyridiaceae</taxon>
        <taxon>Thyridium</taxon>
    </lineage>
</organism>
<dbReference type="RefSeq" id="XP_030996969.1">
    <property type="nucleotide sequence ID" value="XM_031138956.1"/>
</dbReference>
<feature type="transmembrane region" description="Helical" evidence="2">
    <location>
        <begin position="32"/>
        <end position="51"/>
    </location>
</feature>
<evidence type="ECO:0000256" key="2">
    <source>
        <dbReference type="SAM" id="Phobius"/>
    </source>
</evidence>
<dbReference type="Proteomes" id="UP000319257">
    <property type="component" value="Unassembled WGS sequence"/>
</dbReference>
<protein>
    <submittedName>
        <fullName evidence="3">Uncharacterized protein</fullName>
    </submittedName>
</protein>
<feature type="region of interest" description="Disordered" evidence="1">
    <location>
        <begin position="94"/>
        <end position="191"/>
    </location>
</feature>
<gene>
    <name evidence="3" type="ORF">E0L32_004535</name>
</gene>
<keyword evidence="2" id="KW-1133">Transmembrane helix</keyword>
<evidence type="ECO:0000313" key="3">
    <source>
        <dbReference type="EMBL" id="TPX15258.1"/>
    </source>
</evidence>
<name>A0A507BEP8_9PEZI</name>
<dbReference type="InParanoid" id="A0A507BEP8"/>
<feature type="compositionally biased region" description="Basic and acidic residues" evidence="1">
    <location>
        <begin position="94"/>
        <end position="125"/>
    </location>
</feature>
<accession>A0A507BEP8</accession>
<dbReference type="AlphaFoldDB" id="A0A507BEP8"/>
<proteinExistence type="predicted"/>
<keyword evidence="2" id="KW-0472">Membrane</keyword>
<reference evidence="3 4" key="1">
    <citation type="submission" date="2019-06" db="EMBL/GenBank/DDBJ databases">
        <title>Draft genome sequence of the filamentous fungus Phialemoniopsis curvata isolated from diesel fuel.</title>
        <authorList>
            <person name="Varaljay V.A."/>
            <person name="Lyon W.J."/>
            <person name="Crouch A.L."/>
            <person name="Drake C.E."/>
            <person name="Hollomon J.M."/>
            <person name="Nadeau L.J."/>
            <person name="Nunn H.S."/>
            <person name="Stevenson B.S."/>
            <person name="Bojanowski C.L."/>
            <person name="Crookes-Goodson W.J."/>
        </authorList>
    </citation>
    <scope>NUCLEOTIDE SEQUENCE [LARGE SCALE GENOMIC DNA]</scope>
    <source>
        <strain evidence="3 4">D216</strain>
    </source>
</reference>
<dbReference type="GeneID" id="41971982"/>
<feature type="compositionally biased region" description="Basic and acidic residues" evidence="1">
    <location>
        <begin position="175"/>
        <end position="191"/>
    </location>
</feature>
<keyword evidence="4" id="KW-1185">Reference proteome</keyword>
<sequence length="191" mass="21069">MPSISSSVETASSATGAAGDIAGSELSPTVKILLISICGFLAFGAIVYGIVKWSASQNKGVYDEKHHSASLYDTLKQNRAERDSRYHMARMLEESGRGYHAAQREPVEMDASEIRRSSERSRRVSETPSIISSSAQRHSRRGSRQGLLAAVEDSSNQPSPPAMVDLQRPSPAWRAPDEREDRRRSSDFRSF</sequence>
<evidence type="ECO:0000256" key="1">
    <source>
        <dbReference type="SAM" id="MobiDB-lite"/>
    </source>
</evidence>
<dbReference type="EMBL" id="SKBQ01000022">
    <property type="protein sequence ID" value="TPX15258.1"/>
    <property type="molecule type" value="Genomic_DNA"/>
</dbReference>
<comment type="caution">
    <text evidence="3">The sequence shown here is derived from an EMBL/GenBank/DDBJ whole genome shotgun (WGS) entry which is preliminary data.</text>
</comment>